<dbReference type="Gene3D" id="2.40.37.10">
    <property type="entry name" value="Lyase, Ornithine Decarboxylase, Chain A, domain 1"/>
    <property type="match status" value="1"/>
</dbReference>
<feature type="active site" description="Proton acceptor; specific for L-alanine" evidence="5">
    <location>
        <position position="262"/>
    </location>
</feature>
<dbReference type="InterPro" id="IPR009006">
    <property type="entry name" value="Ala_racemase/Decarboxylase_C"/>
</dbReference>
<keyword evidence="4 5" id="KW-0413">Isomerase</keyword>
<dbReference type="SUPFAM" id="SSF51419">
    <property type="entry name" value="PLP-binding barrel"/>
    <property type="match status" value="1"/>
</dbReference>
<dbReference type="PANTHER" id="PTHR30511">
    <property type="entry name" value="ALANINE RACEMASE"/>
    <property type="match status" value="1"/>
</dbReference>
<evidence type="ECO:0000256" key="3">
    <source>
        <dbReference type="ARBA" id="ARBA00022898"/>
    </source>
</evidence>
<dbReference type="InterPro" id="IPR001608">
    <property type="entry name" value="Ala_racemase_N"/>
</dbReference>
<dbReference type="EC" id="5.1.1.1" evidence="5"/>
<evidence type="ECO:0000313" key="9">
    <source>
        <dbReference type="EMBL" id="ABB28888.1"/>
    </source>
</evidence>
<dbReference type="GO" id="GO:0008784">
    <property type="term" value="F:alanine racemase activity"/>
    <property type="evidence" value="ECO:0007669"/>
    <property type="project" value="UniProtKB-UniRule"/>
</dbReference>
<dbReference type="STRING" id="340177.Cag_1635"/>
<dbReference type="PANTHER" id="PTHR30511:SF0">
    <property type="entry name" value="ALANINE RACEMASE, CATABOLIC-RELATED"/>
    <property type="match status" value="1"/>
</dbReference>
<dbReference type="InterPro" id="IPR011079">
    <property type="entry name" value="Ala_racemase_C"/>
</dbReference>
<evidence type="ECO:0000256" key="7">
    <source>
        <dbReference type="PIRSR" id="PIRSR600821-52"/>
    </source>
</evidence>
<dbReference type="GO" id="GO:0030170">
    <property type="term" value="F:pyridoxal phosphate binding"/>
    <property type="evidence" value="ECO:0007669"/>
    <property type="project" value="UniProtKB-UniRule"/>
</dbReference>
<dbReference type="Pfam" id="PF00842">
    <property type="entry name" value="Ala_racemase_C"/>
    <property type="match status" value="1"/>
</dbReference>
<comment type="catalytic activity">
    <reaction evidence="1 5">
        <text>L-alanine = D-alanine</text>
        <dbReference type="Rhea" id="RHEA:20249"/>
        <dbReference type="ChEBI" id="CHEBI:57416"/>
        <dbReference type="ChEBI" id="CHEBI:57972"/>
        <dbReference type="EC" id="5.1.1.1"/>
    </reaction>
</comment>
<dbReference type="KEGG" id="cch:Cag_1635"/>
<dbReference type="GO" id="GO:0005829">
    <property type="term" value="C:cytosol"/>
    <property type="evidence" value="ECO:0007669"/>
    <property type="project" value="TreeGrafter"/>
</dbReference>
<dbReference type="HAMAP" id="MF_01201">
    <property type="entry name" value="Ala_racemase"/>
    <property type="match status" value="1"/>
</dbReference>
<evidence type="ECO:0000256" key="6">
    <source>
        <dbReference type="PIRSR" id="PIRSR600821-50"/>
    </source>
</evidence>
<feature type="binding site" evidence="5 7">
    <location>
        <position position="310"/>
    </location>
    <ligand>
        <name>substrate</name>
    </ligand>
</feature>
<feature type="binding site" evidence="5 7">
    <location>
        <position position="134"/>
    </location>
    <ligand>
        <name>substrate</name>
    </ligand>
</feature>
<accession>Q3AQ37</accession>
<sequence length="366" mass="39640">MCEALISLEHLRGNVRALQAHLNGRAHIMGIVKANAYGHNVHFVASTLETCGIHNFGVANIHEALELKQGGALQKPATIIAFASPLPSHLPYFIEHGITMTLCDHATFVAARDIAAALERPLQVHVKIDSGMGRLGVAPHEAMALLQAVDASPFLELTGVYTHFADSATPNSFTHQQLAIFKTIAAEYEHAAQRTICKHTANSGALLSLQASWCDMVRPGILLYGYHPSQECPTQLNVQPVMQVQAKVMFIKKVAAGTSISYNRTWQAPTERFIATIAAGYADGYHRLLSNNAAVLINGKRYPQVGTVTMDQIMVDLGSSHSVQVGDSAVLFGWDTLSANELAAQAHTISYEMLCAVSARVKRRVV</sequence>
<dbReference type="eggNOG" id="COG0787">
    <property type="taxonomic scope" value="Bacteria"/>
</dbReference>
<feature type="domain" description="Alanine racemase C-terminal" evidence="8">
    <location>
        <begin position="241"/>
        <end position="366"/>
    </location>
</feature>
<name>Q3AQ37_CHLCH</name>
<dbReference type="GO" id="GO:0030632">
    <property type="term" value="P:D-alanine biosynthetic process"/>
    <property type="evidence" value="ECO:0007669"/>
    <property type="project" value="UniProtKB-UniRule"/>
</dbReference>
<evidence type="ECO:0000256" key="5">
    <source>
        <dbReference type="HAMAP-Rule" id="MF_01201"/>
    </source>
</evidence>
<dbReference type="InterPro" id="IPR029066">
    <property type="entry name" value="PLP-binding_barrel"/>
</dbReference>
<feature type="modified residue" description="N6-(pyridoxal phosphate)lysine" evidence="5 6">
    <location>
        <position position="33"/>
    </location>
</feature>
<dbReference type="UniPathway" id="UPA00042">
    <property type="reaction ID" value="UER00497"/>
</dbReference>
<dbReference type="SUPFAM" id="SSF50621">
    <property type="entry name" value="Alanine racemase C-terminal domain-like"/>
    <property type="match status" value="1"/>
</dbReference>
<comment type="function">
    <text evidence="5">Catalyzes the interconversion of L-alanine and D-alanine. May also act on other amino acids.</text>
</comment>
<comment type="pathway">
    <text evidence="5">Amino-acid biosynthesis; D-alanine biosynthesis; D-alanine from L-alanine: step 1/1.</text>
</comment>
<dbReference type="FunFam" id="3.20.20.10:FF:000002">
    <property type="entry name" value="Alanine racemase"/>
    <property type="match status" value="1"/>
</dbReference>
<feature type="active site" description="Proton acceptor; specific for D-alanine" evidence="5">
    <location>
        <position position="33"/>
    </location>
</feature>
<dbReference type="CDD" id="cd00430">
    <property type="entry name" value="PLPDE_III_AR"/>
    <property type="match status" value="1"/>
</dbReference>
<evidence type="ECO:0000256" key="1">
    <source>
        <dbReference type="ARBA" id="ARBA00000316"/>
    </source>
</evidence>
<organism evidence="9">
    <name type="scientific">Chlorobium chlorochromatii (strain CaD3)</name>
    <dbReference type="NCBI Taxonomy" id="340177"/>
    <lineage>
        <taxon>Bacteria</taxon>
        <taxon>Pseudomonadati</taxon>
        <taxon>Chlorobiota</taxon>
        <taxon>Chlorobiia</taxon>
        <taxon>Chlorobiales</taxon>
        <taxon>Chlorobiaceae</taxon>
        <taxon>Chlorobium/Pelodictyon group</taxon>
        <taxon>Chlorobium</taxon>
    </lineage>
</organism>
<evidence type="ECO:0000256" key="2">
    <source>
        <dbReference type="ARBA" id="ARBA00001933"/>
    </source>
</evidence>
<dbReference type="NCBIfam" id="TIGR00492">
    <property type="entry name" value="alr"/>
    <property type="match status" value="1"/>
</dbReference>
<dbReference type="AlphaFoldDB" id="Q3AQ37"/>
<dbReference type="SMART" id="SM01005">
    <property type="entry name" value="Ala_racemase_C"/>
    <property type="match status" value="1"/>
</dbReference>
<comment type="similarity">
    <text evidence="5">Belongs to the alanine racemase family.</text>
</comment>
<dbReference type="InterPro" id="IPR000821">
    <property type="entry name" value="Ala_racemase"/>
</dbReference>
<proteinExistence type="inferred from homology"/>
<evidence type="ECO:0000259" key="8">
    <source>
        <dbReference type="SMART" id="SM01005"/>
    </source>
</evidence>
<dbReference type="OrthoDB" id="9801978at2"/>
<keyword evidence="3 5" id="KW-0663">Pyridoxal phosphate</keyword>
<dbReference type="HOGENOM" id="CLU_028393_2_2_10"/>
<dbReference type="Pfam" id="PF01168">
    <property type="entry name" value="Ala_racemase_N"/>
    <property type="match status" value="1"/>
</dbReference>
<reference evidence="9" key="1">
    <citation type="submission" date="2005-08" db="EMBL/GenBank/DDBJ databases">
        <title>Complete sequence of Chlorobium chlorochromatii CaD3.</title>
        <authorList>
            <person name="Copeland A."/>
            <person name="Lucas S."/>
            <person name="Lapidus A."/>
            <person name="Barry K."/>
            <person name="Detter J.C."/>
            <person name="Glavina T."/>
            <person name="Hammon N."/>
            <person name="Israni S."/>
            <person name="Pitluck S."/>
            <person name="Bryant D."/>
            <person name="Schmutz J."/>
            <person name="Larimer F."/>
            <person name="Land M."/>
            <person name="Kyrpides N."/>
            <person name="Ivanova N."/>
            <person name="Richardson P."/>
        </authorList>
    </citation>
    <scope>NUCLEOTIDE SEQUENCE [LARGE SCALE GENOMIC DNA]</scope>
    <source>
        <strain evidence="9">CaD3</strain>
    </source>
</reference>
<protein>
    <recommendedName>
        <fullName evidence="5">Alanine racemase</fullName>
        <ecNumber evidence="5">5.1.1.1</ecNumber>
    </recommendedName>
</protein>
<gene>
    <name evidence="9" type="ordered locus">Cag_1635</name>
</gene>
<dbReference type="EMBL" id="CP000108">
    <property type="protein sequence ID" value="ABB28888.1"/>
    <property type="molecule type" value="Genomic_DNA"/>
</dbReference>
<comment type="cofactor">
    <cofactor evidence="2 5 6">
        <name>pyridoxal 5'-phosphate</name>
        <dbReference type="ChEBI" id="CHEBI:597326"/>
    </cofactor>
</comment>
<dbReference type="PRINTS" id="PR00992">
    <property type="entry name" value="ALARACEMASE"/>
</dbReference>
<dbReference type="Gene3D" id="3.20.20.10">
    <property type="entry name" value="Alanine racemase"/>
    <property type="match status" value="1"/>
</dbReference>
<evidence type="ECO:0000256" key="4">
    <source>
        <dbReference type="ARBA" id="ARBA00023235"/>
    </source>
</evidence>